<evidence type="ECO:0000313" key="1">
    <source>
        <dbReference type="EMBL" id="RKT62431.1"/>
    </source>
</evidence>
<sequence length="213" mass="24801">MRGERVWLFDLDNTLHNASPHIFPHINRAMREYIERHLGLDENAANRLRQDYWQRYGATLLGLIRHHAIDPRHFLHETHQFPDLARMLVFEKPLLHTLKRLPGRKILFSNAPRAYAEAVLELTGLDRHFATVYTVESLKFRPKPMPQGFRALLHAERLDPRRCIMVEDSLANLITARKLGMKTVWVSAGSRRSPYVDVQVSSVTQLPQRCGRL</sequence>
<dbReference type="InterPro" id="IPR036412">
    <property type="entry name" value="HAD-like_sf"/>
</dbReference>
<name>A0A495WKX0_9RHOO</name>
<comment type="caution">
    <text evidence="1">The sequence shown here is derived from an EMBL/GenBank/DDBJ whole genome shotgun (WGS) entry which is preliminary data.</text>
</comment>
<dbReference type="SFLD" id="SFLDG01132">
    <property type="entry name" value="C1.5.3:_5'-Nucleotidase_Like"/>
    <property type="match status" value="1"/>
</dbReference>
<evidence type="ECO:0000313" key="2">
    <source>
        <dbReference type="Proteomes" id="UP000270626"/>
    </source>
</evidence>
<dbReference type="NCBIfam" id="TIGR01509">
    <property type="entry name" value="HAD-SF-IA-v3"/>
    <property type="match status" value="1"/>
</dbReference>
<accession>A0A495WKX0</accession>
<gene>
    <name evidence="1" type="ORF">DFR40_0318</name>
</gene>
<keyword evidence="2" id="KW-1185">Reference proteome</keyword>
<dbReference type="Gene3D" id="1.10.150.450">
    <property type="match status" value="1"/>
</dbReference>
<dbReference type="InterPro" id="IPR006439">
    <property type="entry name" value="HAD-SF_hydro_IA"/>
</dbReference>
<dbReference type="Gene3D" id="3.40.50.1000">
    <property type="entry name" value="HAD superfamily/HAD-like"/>
    <property type="match status" value="1"/>
</dbReference>
<organism evidence="1 2">
    <name type="scientific">Azonexus fungiphilus</name>
    <dbReference type="NCBI Taxonomy" id="146940"/>
    <lineage>
        <taxon>Bacteria</taxon>
        <taxon>Pseudomonadati</taxon>
        <taxon>Pseudomonadota</taxon>
        <taxon>Betaproteobacteria</taxon>
        <taxon>Rhodocyclales</taxon>
        <taxon>Azonexaceae</taxon>
        <taxon>Azonexus</taxon>
    </lineage>
</organism>
<reference evidence="1 2" key="1">
    <citation type="submission" date="2018-10" db="EMBL/GenBank/DDBJ databases">
        <title>Genomic Encyclopedia of Type Strains, Phase IV (KMG-IV): sequencing the most valuable type-strain genomes for metagenomic binning, comparative biology and taxonomic classification.</title>
        <authorList>
            <person name="Goeker M."/>
        </authorList>
    </citation>
    <scope>NUCLEOTIDE SEQUENCE [LARGE SCALE GENOMIC DNA]</scope>
    <source>
        <strain evidence="1 2">DSM 23841</strain>
    </source>
</reference>
<dbReference type="Proteomes" id="UP000270626">
    <property type="component" value="Unassembled WGS sequence"/>
</dbReference>
<dbReference type="InterPro" id="IPR023214">
    <property type="entry name" value="HAD_sf"/>
</dbReference>
<dbReference type="PANTHER" id="PTHR12725:SF117">
    <property type="entry name" value="HALOACID DEHALOGENASE-LIKE HYDROLASE"/>
    <property type="match status" value="1"/>
</dbReference>
<keyword evidence="1" id="KW-0378">Hydrolase</keyword>
<dbReference type="SFLD" id="SFLDG01129">
    <property type="entry name" value="C1.5:_HAD__Beta-PGM__Phosphata"/>
    <property type="match status" value="1"/>
</dbReference>
<protein>
    <submittedName>
        <fullName evidence="1">Putative hydrolase of the HAD superfamily</fullName>
    </submittedName>
</protein>
<dbReference type="RefSeq" id="WP_121456737.1">
    <property type="nucleotide sequence ID" value="NZ_RBXP01000003.1"/>
</dbReference>
<dbReference type="AlphaFoldDB" id="A0A495WKX0"/>
<dbReference type="PANTHER" id="PTHR12725">
    <property type="entry name" value="HALOACID DEHALOGENASE-LIKE HYDROLASE"/>
    <property type="match status" value="1"/>
</dbReference>
<dbReference type="InterPro" id="IPR010237">
    <property type="entry name" value="Pyr-5-nucltdase"/>
</dbReference>
<dbReference type="SFLD" id="SFLDS00003">
    <property type="entry name" value="Haloacid_Dehalogenase"/>
    <property type="match status" value="1"/>
</dbReference>
<dbReference type="OrthoDB" id="8558420at2"/>
<dbReference type="GO" id="GO:0016787">
    <property type="term" value="F:hydrolase activity"/>
    <property type="evidence" value="ECO:0007669"/>
    <property type="project" value="UniProtKB-KW"/>
</dbReference>
<dbReference type="NCBIfam" id="TIGR01993">
    <property type="entry name" value="Pyr-5-nucltdase"/>
    <property type="match status" value="1"/>
</dbReference>
<dbReference type="EMBL" id="RBXP01000003">
    <property type="protein sequence ID" value="RKT62431.1"/>
    <property type="molecule type" value="Genomic_DNA"/>
</dbReference>
<proteinExistence type="predicted"/>
<dbReference type="Pfam" id="PF00702">
    <property type="entry name" value="Hydrolase"/>
    <property type="match status" value="1"/>
</dbReference>
<dbReference type="SUPFAM" id="SSF56784">
    <property type="entry name" value="HAD-like"/>
    <property type="match status" value="1"/>
</dbReference>